<dbReference type="EMBL" id="JBHUFL010000001">
    <property type="protein sequence ID" value="MFD1833663.1"/>
    <property type="molecule type" value="Genomic_DNA"/>
</dbReference>
<gene>
    <name evidence="10" type="ORF">ACFSDA_01125</name>
</gene>
<protein>
    <submittedName>
        <fullName evidence="10">Twin-arginine translocase TatA/TatE family subunit</fullName>
    </submittedName>
</protein>
<dbReference type="RefSeq" id="WP_240811137.1">
    <property type="nucleotide sequence ID" value="NZ_BAAAIS010000001.1"/>
</dbReference>
<dbReference type="Pfam" id="PF02416">
    <property type="entry name" value="TatA_B_E"/>
    <property type="match status" value="1"/>
</dbReference>
<keyword evidence="11" id="KW-1185">Reference proteome</keyword>
<feature type="region of interest" description="Disordered" evidence="8">
    <location>
        <begin position="104"/>
        <end position="136"/>
    </location>
</feature>
<evidence type="ECO:0000256" key="9">
    <source>
        <dbReference type="SAM" id="Phobius"/>
    </source>
</evidence>
<feature type="transmembrane region" description="Helical" evidence="9">
    <location>
        <begin position="6"/>
        <end position="23"/>
    </location>
</feature>
<proteinExistence type="predicted"/>
<evidence type="ECO:0000313" key="10">
    <source>
        <dbReference type="EMBL" id="MFD1833663.1"/>
    </source>
</evidence>
<keyword evidence="7 9" id="KW-0472">Membrane</keyword>
<dbReference type="Gene3D" id="1.20.5.3310">
    <property type="match status" value="1"/>
</dbReference>
<dbReference type="InterPro" id="IPR003369">
    <property type="entry name" value="TatA/B/E"/>
</dbReference>
<comment type="subcellular location">
    <subcellularLocation>
        <location evidence="1">Membrane</location>
        <topology evidence="1">Single-pass membrane protein</topology>
    </subcellularLocation>
</comment>
<reference evidence="11" key="1">
    <citation type="journal article" date="2019" name="Int. J. Syst. Evol. Microbiol.">
        <title>The Global Catalogue of Microorganisms (GCM) 10K type strain sequencing project: providing services to taxonomists for standard genome sequencing and annotation.</title>
        <authorList>
            <consortium name="The Broad Institute Genomics Platform"/>
            <consortium name="The Broad Institute Genome Sequencing Center for Infectious Disease"/>
            <person name="Wu L."/>
            <person name="Ma J."/>
        </authorList>
    </citation>
    <scope>NUCLEOTIDE SEQUENCE [LARGE SCALE GENOMIC DNA]</scope>
    <source>
        <strain evidence="11">JCM 11650</strain>
    </source>
</reference>
<evidence type="ECO:0000256" key="7">
    <source>
        <dbReference type="ARBA" id="ARBA00023136"/>
    </source>
</evidence>
<dbReference type="Proteomes" id="UP001597280">
    <property type="component" value="Unassembled WGS sequence"/>
</dbReference>
<keyword evidence="2" id="KW-0813">Transport</keyword>
<evidence type="ECO:0000256" key="2">
    <source>
        <dbReference type="ARBA" id="ARBA00022448"/>
    </source>
</evidence>
<evidence type="ECO:0000313" key="11">
    <source>
        <dbReference type="Proteomes" id="UP001597280"/>
    </source>
</evidence>
<name>A0ABW4PTG5_9MICO</name>
<dbReference type="PRINTS" id="PR01506">
    <property type="entry name" value="TATBPROTEIN"/>
</dbReference>
<sequence length="136" mass="15095">MTFFGIGGWEFIVILLIFVLIVGPQRLPEYTRNIVRWVRQARRWVEDSRATVEDEMGIAIDDLRKYDPRQYDPRRIIREAWGDTSPEDLLPSKEALAIGTGAAAAGAGAKRKPSGSAKKSAKDAAPQGTPWDPEAT</sequence>
<comment type="caution">
    <text evidence="10">The sequence shown here is derived from an EMBL/GenBank/DDBJ whole genome shotgun (WGS) entry which is preliminary data.</text>
</comment>
<accession>A0ABW4PTG5</accession>
<keyword evidence="5 9" id="KW-1133">Transmembrane helix</keyword>
<evidence type="ECO:0000256" key="8">
    <source>
        <dbReference type="SAM" id="MobiDB-lite"/>
    </source>
</evidence>
<keyword evidence="4" id="KW-0653">Protein transport</keyword>
<evidence type="ECO:0000256" key="5">
    <source>
        <dbReference type="ARBA" id="ARBA00022989"/>
    </source>
</evidence>
<evidence type="ECO:0000256" key="4">
    <source>
        <dbReference type="ARBA" id="ARBA00022927"/>
    </source>
</evidence>
<organism evidence="10 11">
    <name type="scientific">Brachybacterium rhamnosum</name>
    <dbReference type="NCBI Taxonomy" id="173361"/>
    <lineage>
        <taxon>Bacteria</taxon>
        <taxon>Bacillati</taxon>
        <taxon>Actinomycetota</taxon>
        <taxon>Actinomycetes</taxon>
        <taxon>Micrococcales</taxon>
        <taxon>Dermabacteraceae</taxon>
        <taxon>Brachybacterium</taxon>
    </lineage>
</organism>
<evidence type="ECO:0000256" key="1">
    <source>
        <dbReference type="ARBA" id="ARBA00004167"/>
    </source>
</evidence>
<keyword evidence="6" id="KW-0811">Translocation</keyword>
<keyword evidence="3 9" id="KW-0812">Transmembrane</keyword>
<evidence type="ECO:0000256" key="6">
    <source>
        <dbReference type="ARBA" id="ARBA00023010"/>
    </source>
</evidence>
<feature type="compositionally biased region" description="Low complexity" evidence="8">
    <location>
        <begin position="104"/>
        <end position="118"/>
    </location>
</feature>
<evidence type="ECO:0000256" key="3">
    <source>
        <dbReference type="ARBA" id="ARBA00022692"/>
    </source>
</evidence>